<feature type="region of interest" description="Disordered" evidence="1">
    <location>
        <begin position="81"/>
        <end position="125"/>
    </location>
</feature>
<evidence type="ECO:0000313" key="2">
    <source>
        <dbReference type="Proteomes" id="UP000248481"/>
    </source>
</evidence>
<reference evidence="3" key="1">
    <citation type="submission" date="2025-08" db="UniProtKB">
        <authorList>
            <consortium name="RefSeq"/>
        </authorList>
    </citation>
    <scope>IDENTIFICATION</scope>
    <source>
        <tissue evidence="3">Blood</tissue>
    </source>
</reference>
<dbReference type="Proteomes" id="UP000248481">
    <property type="component" value="Chromosome 2"/>
</dbReference>
<dbReference type="KEGG" id="nsu:110584262"/>
<gene>
    <name evidence="3" type="primary">LOC110584262</name>
</gene>
<dbReference type="AlphaFoldDB" id="A0A2Y9HE08"/>
<proteinExistence type="predicted"/>
<evidence type="ECO:0000313" key="3">
    <source>
        <dbReference type="RefSeq" id="XP_021549963.1"/>
    </source>
</evidence>
<dbReference type="RefSeq" id="XP_021549963.1">
    <property type="nucleotide sequence ID" value="XM_021694288.1"/>
</dbReference>
<protein>
    <submittedName>
        <fullName evidence="3">Uncharacterized protein LOC110584262</fullName>
    </submittedName>
</protein>
<name>A0A2Y9HE08_NEOSC</name>
<evidence type="ECO:0000256" key="1">
    <source>
        <dbReference type="SAM" id="MobiDB-lite"/>
    </source>
</evidence>
<sequence length="137" mass="15134">MFLSAPLSWWHPYRRGLATGPGPVGGEVRGRSTVREEGFNQSVQLFLEPQTLRATRKLVTLQTGEKSQQTLSTFIWKKEAYTSPGRGSNPAPRAAGRPSRPTRGLSAAQESLDQKPEDSAAIQPRNYEVPGLLIQLY</sequence>
<organism evidence="2 3">
    <name type="scientific">Neomonachus schauinslandi</name>
    <name type="common">Hawaiian monk seal</name>
    <name type="synonym">Monachus schauinslandi</name>
    <dbReference type="NCBI Taxonomy" id="29088"/>
    <lineage>
        <taxon>Eukaryota</taxon>
        <taxon>Metazoa</taxon>
        <taxon>Chordata</taxon>
        <taxon>Craniata</taxon>
        <taxon>Vertebrata</taxon>
        <taxon>Euteleostomi</taxon>
        <taxon>Mammalia</taxon>
        <taxon>Eutheria</taxon>
        <taxon>Laurasiatheria</taxon>
        <taxon>Carnivora</taxon>
        <taxon>Caniformia</taxon>
        <taxon>Pinnipedia</taxon>
        <taxon>Phocidae</taxon>
        <taxon>Monachinae</taxon>
        <taxon>Monachini</taxon>
        <taxon>Neomonachus</taxon>
    </lineage>
</organism>
<feature type="compositionally biased region" description="Low complexity" evidence="1">
    <location>
        <begin position="84"/>
        <end position="104"/>
    </location>
</feature>
<dbReference type="InParanoid" id="A0A2Y9HE08"/>
<keyword evidence="2" id="KW-1185">Reference proteome</keyword>
<accession>A0A2Y9HE08</accession>
<dbReference type="GeneID" id="110584262"/>